<evidence type="ECO:0000256" key="2">
    <source>
        <dbReference type="ARBA" id="ARBA00011900"/>
    </source>
</evidence>
<keyword evidence="5" id="KW-0949">S-adenosyl-L-methionine</keyword>
<comment type="catalytic activity">
    <reaction evidence="6">
        <text>a 2'-deoxyadenosine in DNA + S-adenosyl-L-methionine = an N(6)-methyl-2'-deoxyadenosine in DNA + S-adenosyl-L-homocysteine + H(+)</text>
        <dbReference type="Rhea" id="RHEA:15197"/>
        <dbReference type="Rhea" id="RHEA-COMP:12418"/>
        <dbReference type="Rhea" id="RHEA-COMP:12419"/>
        <dbReference type="ChEBI" id="CHEBI:15378"/>
        <dbReference type="ChEBI" id="CHEBI:57856"/>
        <dbReference type="ChEBI" id="CHEBI:59789"/>
        <dbReference type="ChEBI" id="CHEBI:90615"/>
        <dbReference type="ChEBI" id="CHEBI:90616"/>
        <dbReference type="EC" id="2.1.1.72"/>
    </reaction>
</comment>
<dbReference type="InterPro" id="IPR029063">
    <property type="entry name" value="SAM-dependent_MTases_sf"/>
</dbReference>
<accession>A0A2K2G480</accession>
<dbReference type="GO" id="GO:0032259">
    <property type="term" value="P:methylation"/>
    <property type="evidence" value="ECO:0007669"/>
    <property type="project" value="UniProtKB-KW"/>
</dbReference>
<evidence type="ECO:0000256" key="5">
    <source>
        <dbReference type="ARBA" id="ARBA00022691"/>
    </source>
</evidence>
<dbReference type="GO" id="GO:0003677">
    <property type="term" value="F:DNA binding"/>
    <property type="evidence" value="ECO:0007669"/>
    <property type="project" value="InterPro"/>
</dbReference>
<protein>
    <recommendedName>
        <fullName evidence="2">site-specific DNA-methyltransferase (adenine-specific)</fullName>
        <ecNumber evidence="2">2.1.1.72</ecNumber>
    </recommendedName>
</protein>
<dbReference type="InterPro" id="IPR002941">
    <property type="entry name" value="DNA_methylase_N4/N6"/>
</dbReference>
<dbReference type="Gene3D" id="3.40.50.150">
    <property type="entry name" value="Vaccinia Virus protein VP39"/>
    <property type="match status" value="1"/>
</dbReference>
<dbReference type="EC" id="2.1.1.72" evidence="2"/>
<name>A0A2K2G480_9SPHN</name>
<comment type="caution">
    <text evidence="8">The sequence shown here is derived from an EMBL/GenBank/DDBJ whole genome shotgun (WGS) entry which is preliminary data.</text>
</comment>
<feature type="domain" description="DNA methylase N-4/N-6" evidence="7">
    <location>
        <begin position="26"/>
        <end position="407"/>
    </location>
</feature>
<evidence type="ECO:0000313" key="9">
    <source>
        <dbReference type="Proteomes" id="UP000236327"/>
    </source>
</evidence>
<evidence type="ECO:0000259" key="7">
    <source>
        <dbReference type="Pfam" id="PF01555"/>
    </source>
</evidence>
<dbReference type="RefSeq" id="WP_170065842.1">
    <property type="nucleotide sequence ID" value="NZ_LYMM01000022.1"/>
</dbReference>
<dbReference type="GO" id="GO:0009007">
    <property type="term" value="F:site-specific DNA-methyltransferase (adenine-specific) activity"/>
    <property type="evidence" value="ECO:0007669"/>
    <property type="project" value="UniProtKB-EC"/>
</dbReference>
<organism evidence="8 9">
    <name type="scientific">Novosphingobium guangzhouense</name>
    <dbReference type="NCBI Taxonomy" id="1850347"/>
    <lineage>
        <taxon>Bacteria</taxon>
        <taxon>Pseudomonadati</taxon>
        <taxon>Pseudomonadota</taxon>
        <taxon>Alphaproteobacteria</taxon>
        <taxon>Sphingomonadales</taxon>
        <taxon>Sphingomonadaceae</taxon>
        <taxon>Novosphingobium</taxon>
    </lineage>
</organism>
<proteinExistence type="inferred from homology"/>
<dbReference type="Pfam" id="PF01555">
    <property type="entry name" value="N6_N4_Mtase"/>
    <property type="match status" value="1"/>
</dbReference>
<evidence type="ECO:0000256" key="4">
    <source>
        <dbReference type="ARBA" id="ARBA00022679"/>
    </source>
</evidence>
<dbReference type="SUPFAM" id="SSF53335">
    <property type="entry name" value="S-adenosyl-L-methionine-dependent methyltransferases"/>
    <property type="match status" value="1"/>
</dbReference>
<keyword evidence="9" id="KW-1185">Reference proteome</keyword>
<keyword evidence="3" id="KW-0489">Methyltransferase</keyword>
<evidence type="ECO:0000256" key="3">
    <source>
        <dbReference type="ARBA" id="ARBA00022603"/>
    </source>
</evidence>
<sequence length="440" mass="46868">MSLVRVIHGDCIGAMRRLARDGLLADSVCTDPPYHLASIVARFGGSDAAPAQVGATGAYARASAGFMGEEWDGGDIAFQVETWRRVYDVMKPGAYLVAFAATKGYHRMACAIEDAGFEIRDMLGWLYATGFPKSHKIPTDHGVMGTALKPAIEPIVFAQKPISESSIAANVVRWGVGAINIDLCRIAIEAGEDFDGGGQNRNGVNVGTHHAGWRRPWMSDPEAIAAHRDRLQAGVEKARKLGRFPANVLHDGSAEVLEYFADFGERGAVAPVGARGTDKCRNIYGSFKGNSDNGATFQGDSGTAARFFFSSKATQGERIFECRICGAHTIGKTACGHEAEVLANGQPAIRTHPTVKPLSLVRWLVELITPPGGLVLDPFAGTGTTAAAARAAGMPSLSIEFKEAHVRDIGVRLGLDVSDIITAEVAALPVNHGQQRDMFL</sequence>
<dbReference type="EMBL" id="LYMM01000022">
    <property type="protein sequence ID" value="PNU05849.1"/>
    <property type="molecule type" value="Genomic_DNA"/>
</dbReference>
<keyword evidence="4" id="KW-0808">Transferase</keyword>
<dbReference type="Proteomes" id="UP000236327">
    <property type="component" value="Unassembled WGS sequence"/>
</dbReference>
<comment type="similarity">
    <text evidence="1">Belongs to the N(4)/N(6)-methyltransferase family.</text>
</comment>
<dbReference type="AlphaFoldDB" id="A0A2K2G480"/>
<evidence type="ECO:0000256" key="1">
    <source>
        <dbReference type="ARBA" id="ARBA00006594"/>
    </source>
</evidence>
<dbReference type="InterPro" id="IPR002295">
    <property type="entry name" value="N4/N6-MTase_EcoPI_Mod-like"/>
</dbReference>
<reference evidence="8 9" key="1">
    <citation type="submission" date="2016-05" db="EMBL/GenBank/DDBJ databases">
        <title>Complete genome sequence of Novosphingobium guangzhouense SA925(T).</title>
        <authorList>
            <person name="Sha S."/>
        </authorList>
    </citation>
    <scope>NUCLEOTIDE SEQUENCE [LARGE SCALE GENOMIC DNA]</scope>
    <source>
        <strain evidence="8 9">SA925</strain>
    </source>
</reference>
<dbReference type="GO" id="GO:0008170">
    <property type="term" value="F:N-methyltransferase activity"/>
    <property type="evidence" value="ECO:0007669"/>
    <property type="project" value="InterPro"/>
</dbReference>
<evidence type="ECO:0000256" key="6">
    <source>
        <dbReference type="ARBA" id="ARBA00047942"/>
    </source>
</evidence>
<gene>
    <name evidence="8" type="ORF">A8V01_14915</name>
</gene>
<evidence type="ECO:0000313" key="8">
    <source>
        <dbReference type="EMBL" id="PNU05849.1"/>
    </source>
</evidence>
<dbReference type="PRINTS" id="PR00506">
    <property type="entry name" value="D21N6MTFRASE"/>
</dbReference>